<dbReference type="CDD" id="cd00167">
    <property type="entry name" value="SANT"/>
    <property type="match status" value="1"/>
</dbReference>
<proteinExistence type="predicted"/>
<evidence type="ECO:0000256" key="3">
    <source>
        <dbReference type="ARBA" id="ARBA00023125"/>
    </source>
</evidence>
<dbReference type="SMART" id="SM00717">
    <property type="entry name" value="SANT"/>
    <property type="match status" value="1"/>
</dbReference>
<comment type="caution">
    <text evidence="7">The sequence shown here is derived from an EMBL/GenBank/DDBJ whole genome shotgun (WGS) entry which is preliminary data.</text>
</comment>
<dbReference type="GO" id="GO:0003677">
    <property type="term" value="F:DNA binding"/>
    <property type="evidence" value="ECO:0007669"/>
    <property type="project" value="UniProtKB-KW"/>
</dbReference>
<dbReference type="InterPro" id="IPR017930">
    <property type="entry name" value="Myb_dom"/>
</dbReference>
<evidence type="ECO:0000256" key="1">
    <source>
        <dbReference type="ARBA" id="ARBA00004123"/>
    </source>
</evidence>
<feature type="domain" description="Myb-like" evidence="5">
    <location>
        <begin position="9"/>
        <end position="61"/>
    </location>
</feature>
<evidence type="ECO:0000256" key="2">
    <source>
        <dbReference type="ARBA" id="ARBA00022737"/>
    </source>
</evidence>
<dbReference type="InterPro" id="IPR009057">
    <property type="entry name" value="Homeodomain-like_sf"/>
</dbReference>
<evidence type="ECO:0000259" key="6">
    <source>
        <dbReference type="PROSITE" id="PS51294"/>
    </source>
</evidence>
<protein>
    <submittedName>
        <fullName evidence="7">A-type R2R3 Myb protein</fullName>
    </submittedName>
</protein>
<evidence type="ECO:0000313" key="8">
    <source>
        <dbReference type="Proteomes" id="UP001164929"/>
    </source>
</evidence>
<evidence type="ECO:0000313" key="7">
    <source>
        <dbReference type="EMBL" id="KAJ6973457.1"/>
    </source>
</evidence>
<dbReference type="SUPFAM" id="SSF46689">
    <property type="entry name" value="Homeodomain-like"/>
    <property type="match status" value="1"/>
</dbReference>
<dbReference type="Proteomes" id="UP001164929">
    <property type="component" value="Chromosome 14"/>
</dbReference>
<dbReference type="AlphaFoldDB" id="A0AAD6LX72"/>
<reference evidence="7" key="1">
    <citation type="journal article" date="2023" name="Mol. Ecol. Resour.">
        <title>Chromosome-level genome assembly of a triploid poplar Populus alba 'Berolinensis'.</title>
        <authorList>
            <person name="Chen S."/>
            <person name="Yu Y."/>
            <person name="Wang X."/>
            <person name="Wang S."/>
            <person name="Zhang T."/>
            <person name="Zhou Y."/>
            <person name="He R."/>
            <person name="Meng N."/>
            <person name="Wang Y."/>
            <person name="Liu W."/>
            <person name="Liu Z."/>
            <person name="Liu J."/>
            <person name="Guo Q."/>
            <person name="Huang H."/>
            <person name="Sederoff R.R."/>
            <person name="Wang G."/>
            <person name="Qu G."/>
            <person name="Chen S."/>
        </authorList>
    </citation>
    <scope>NUCLEOTIDE SEQUENCE</scope>
    <source>
        <strain evidence="7">SC-2020</strain>
    </source>
</reference>
<comment type="subcellular location">
    <subcellularLocation>
        <location evidence="1">Nucleus</location>
    </subcellularLocation>
</comment>
<evidence type="ECO:0000256" key="4">
    <source>
        <dbReference type="ARBA" id="ARBA00023242"/>
    </source>
</evidence>
<name>A0AAD6LX72_9ROSI</name>
<dbReference type="InterPro" id="IPR001005">
    <property type="entry name" value="SANT/Myb"/>
</dbReference>
<gene>
    <name evidence="7" type="ORF">NC653_033706</name>
</gene>
<accession>A0AAD6LX72</accession>
<dbReference type="Pfam" id="PF00249">
    <property type="entry name" value="Myb_DNA-binding"/>
    <property type="match status" value="1"/>
</dbReference>
<dbReference type="FunFam" id="1.10.10.60:FF:000001">
    <property type="entry name" value="MYB-related transcription factor"/>
    <property type="match status" value="1"/>
</dbReference>
<dbReference type="PROSITE" id="PS51294">
    <property type="entry name" value="HTH_MYB"/>
    <property type="match status" value="1"/>
</dbReference>
<dbReference type="PANTHER" id="PTHR47999">
    <property type="entry name" value="TRANSCRIPTION FACTOR MYB8-RELATED-RELATED"/>
    <property type="match status" value="1"/>
</dbReference>
<dbReference type="EMBL" id="JAQIZT010000014">
    <property type="protein sequence ID" value="KAJ6973457.1"/>
    <property type="molecule type" value="Genomic_DNA"/>
</dbReference>
<dbReference type="PANTHER" id="PTHR47999:SF91">
    <property type="entry name" value="TRANSCRIPTION FACTOR MYB111"/>
    <property type="match status" value="1"/>
</dbReference>
<keyword evidence="8" id="KW-1185">Reference proteome</keyword>
<dbReference type="InterPro" id="IPR015495">
    <property type="entry name" value="Myb_TF_plants"/>
</dbReference>
<keyword evidence="2" id="KW-0677">Repeat</keyword>
<feature type="domain" description="HTH myb-type" evidence="6">
    <location>
        <begin position="9"/>
        <end position="65"/>
    </location>
</feature>
<sequence>MSPCPNFFEVELKKGRWTVEEDEVLTKYILANGEGLWKSLPKNTGLLRYGKSCRLRWINYLRADLNIRNITKEEEKTIVKLQTALWNR</sequence>
<evidence type="ECO:0000259" key="5">
    <source>
        <dbReference type="PROSITE" id="PS50090"/>
    </source>
</evidence>
<dbReference type="Gene3D" id="1.10.10.60">
    <property type="entry name" value="Homeodomain-like"/>
    <property type="match status" value="1"/>
</dbReference>
<keyword evidence="4" id="KW-0539">Nucleus</keyword>
<dbReference type="PROSITE" id="PS50090">
    <property type="entry name" value="MYB_LIKE"/>
    <property type="match status" value="1"/>
</dbReference>
<organism evidence="7 8">
    <name type="scientific">Populus alba x Populus x berolinensis</name>
    <dbReference type="NCBI Taxonomy" id="444605"/>
    <lineage>
        <taxon>Eukaryota</taxon>
        <taxon>Viridiplantae</taxon>
        <taxon>Streptophyta</taxon>
        <taxon>Embryophyta</taxon>
        <taxon>Tracheophyta</taxon>
        <taxon>Spermatophyta</taxon>
        <taxon>Magnoliopsida</taxon>
        <taxon>eudicotyledons</taxon>
        <taxon>Gunneridae</taxon>
        <taxon>Pentapetalae</taxon>
        <taxon>rosids</taxon>
        <taxon>fabids</taxon>
        <taxon>Malpighiales</taxon>
        <taxon>Salicaceae</taxon>
        <taxon>Saliceae</taxon>
        <taxon>Populus</taxon>
    </lineage>
</organism>
<keyword evidence="3" id="KW-0238">DNA-binding</keyword>
<dbReference type="GO" id="GO:0005634">
    <property type="term" value="C:nucleus"/>
    <property type="evidence" value="ECO:0007669"/>
    <property type="project" value="UniProtKB-SubCell"/>
</dbReference>